<organism evidence="3">
    <name type="scientific">Grosmannia clavigera (strain kw1407 / UAMH 11150)</name>
    <name type="common">Blue stain fungus</name>
    <name type="synonym">Graphiocladiella clavigera</name>
    <dbReference type="NCBI Taxonomy" id="655863"/>
    <lineage>
        <taxon>Eukaryota</taxon>
        <taxon>Fungi</taxon>
        <taxon>Dikarya</taxon>
        <taxon>Ascomycota</taxon>
        <taxon>Pezizomycotina</taxon>
        <taxon>Sordariomycetes</taxon>
        <taxon>Sordariomycetidae</taxon>
        <taxon>Ophiostomatales</taxon>
        <taxon>Ophiostomataceae</taxon>
        <taxon>Leptographium</taxon>
    </lineage>
</organism>
<dbReference type="AlphaFoldDB" id="F0XG63"/>
<feature type="compositionally biased region" description="Low complexity" evidence="1">
    <location>
        <begin position="251"/>
        <end position="278"/>
    </location>
</feature>
<feature type="region of interest" description="Disordered" evidence="1">
    <location>
        <begin position="250"/>
        <end position="297"/>
    </location>
</feature>
<feature type="region of interest" description="Disordered" evidence="1">
    <location>
        <begin position="341"/>
        <end position="459"/>
    </location>
</feature>
<feature type="compositionally biased region" description="Polar residues" evidence="1">
    <location>
        <begin position="279"/>
        <end position="297"/>
    </location>
</feature>
<feature type="compositionally biased region" description="Basic residues" evidence="1">
    <location>
        <begin position="450"/>
        <end position="459"/>
    </location>
</feature>
<dbReference type="OrthoDB" id="4838114at2759"/>
<feature type="compositionally biased region" description="Acidic residues" evidence="1">
    <location>
        <begin position="120"/>
        <end position="147"/>
    </location>
</feature>
<dbReference type="Proteomes" id="UP000007796">
    <property type="component" value="Unassembled WGS sequence"/>
</dbReference>
<dbReference type="eggNOG" id="ENOG502RK65">
    <property type="taxonomic scope" value="Eukaryota"/>
</dbReference>
<dbReference type="InParanoid" id="F0XG63"/>
<dbReference type="GeneID" id="25975933"/>
<feature type="compositionally biased region" description="Low complexity" evidence="1">
    <location>
        <begin position="365"/>
        <end position="409"/>
    </location>
</feature>
<name>F0XG63_GROCL</name>
<accession>F0XG63</accession>
<proteinExistence type="predicted"/>
<dbReference type="RefSeq" id="XP_014172447.1">
    <property type="nucleotide sequence ID" value="XM_014316972.1"/>
</dbReference>
<sequence>MSLDDDIGVYLARMGPDTVKAPTGETTVVHHQPQQQQQQQQQPENNSTLPAASNMQHDMSCLGMAPPLPERNALRRSRFLDALVMQAAVPSETAEAASVAMAPNTSRPSLPTPHDVYLSSEEDASSAGDVSEDEDVDEYSGTMEDDGSTCYGFRDQGDDDIARPDRLSSPDSVPRHGPVPEPSALPPSTEATDPVNAATTSTTTIATAVVQPRRLQNRDTARVVSVIFSGRPSLVDLALLREARRRSCIDTTTQSVLSSSASSNSATSSSCINSTSASEVTRPSTASDSLTSDHNASNCALSSYRDRRCAMENVRPTDINLGATLEATKRASQAFLLTDPFANNHHSHSHKNSANGAQSAPQKRSFSSSPPTNTDSPSASHSTPPSHSSSSTPSTPSAILRGVTRSLTLSRRRSRPMLLPEDMPVSPMPPMTPGMAKRGNTGGFLGNLAGRRRSMKVTR</sequence>
<feature type="region of interest" description="Disordered" evidence="1">
    <location>
        <begin position="16"/>
        <end position="52"/>
    </location>
</feature>
<gene>
    <name evidence="2" type="ORF">CMQ_2894</name>
</gene>
<evidence type="ECO:0000256" key="1">
    <source>
        <dbReference type="SAM" id="MobiDB-lite"/>
    </source>
</evidence>
<evidence type="ECO:0000313" key="2">
    <source>
        <dbReference type="EMBL" id="EFX02965.1"/>
    </source>
</evidence>
<protein>
    <submittedName>
        <fullName evidence="2">Uncharacterized protein</fullName>
    </submittedName>
</protein>
<dbReference type="EMBL" id="GL629769">
    <property type="protein sequence ID" value="EFX02965.1"/>
    <property type="molecule type" value="Genomic_DNA"/>
</dbReference>
<feature type="region of interest" description="Disordered" evidence="1">
    <location>
        <begin position="99"/>
        <end position="196"/>
    </location>
</feature>
<feature type="compositionally biased region" description="Low complexity" evidence="1">
    <location>
        <begin position="32"/>
        <end position="43"/>
    </location>
</feature>
<dbReference type="HOGENOM" id="CLU_595890_0_0_1"/>
<reference evidence="2 3" key="1">
    <citation type="journal article" date="2011" name="Proc. Natl. Acad. Sci. U.S.A.">
        <title>Genome and transcriptome analyses of the mountain pine beetle-fungal symbiont Grosmannia clavigera, a lodgepole pine pathogen.</title>
        <authorList>
            <person name="DiGuistini S."/>
            <person name="Wang Y."/>
            <person name="Liao N.Y."/>
            <person name="Taylor G."/>
            <person name="Tanguay P."/>
            <person name="Feau N."/>
            <person name="Henrissat B."/>
            <person name="Chan S.K."/>
            <person name="Hesse-Orce U."/>
            <person name="Alamouti S.M."/>
            <person name="Tsui C.K.M."/>
            <person name="Docking R.T."/>
            <person name="Levasseur A."/>
            <person name="Haridas S."/>
            <person name="Robertson G."/>
            <person name="Birol I."/>
            <person name="Holt R.A."/>
            <person name="Marra M.A."/>
            <person name="Hamelin R.C."/>
            <person name="Hirst M."/>
            <person name="Jones S.J.M."/>
            <person name="Bohlmann J."/>
            <person name="Breuil C."/>
        </authorList>
    </citation>
    <scope>NUCLEOTIDE SEQUENCE [LARGE SCALE GENOMIC DNA]</scope>
    <source>
        <strain evidence="3">kw1407 / UAMH 11150</strain>
    </source>
</reference>
<evidence type="ECO:0000313" key="3">
    <source>
        <dbReference type="Proteomes" id="UP000007796"/>
    </source>
</evidence>
<keyword evidence="3" id="KW-1185">Reference proteome</keyword>